<dbReference type="PROSITE" id="PS50240">
    <property type="entry name" value="TRYPSIN_DOM"/>
    <property type="match status" value="1"/>
</dbReference>
<evidence type="ECO:0000313" key="5">
    <source>
        <dbReference type="Proteomes" id="UP000887458"/>
    </source>
</evidence>
<dbReference type="InterPro" id="IPR018114">
    <property type="entry name" value="TRYPSIN_HIS"/>
</dbReference>
<sequence length="884" mass="97796">MLFLFKFSLIILSIFYLQKSSNVYCQSEISLSSSNDDDDRLYQQQQQQQNYLWNTLTTVNRTSTCPGECVHAITSIFCDNVLEDISCGGQLSRCCISNSQYYQIYGHLPTSSSSSSSMENADNFESTEQPLLPSTSASTTITEMFSVISNNHHLTTANRFNNQNQETSTAMTQEPSNANRDDYMEQNSSIKTNPCPVKCISLQNTFCMRPLHDSYCTNPNEECCLEIESTLDTMTKNFIKLVQQTVAMNQTKNIGAEFHSSTPPSSAIMTPSTTSTTSTTTTQSSLPQCDGTCVVPLFHMLCDEIDHNQYCSNGYCCVNREYNTTPLPLSSSLPPPLIISICDGTCLPIILSGMCTKPSELVLKTLDCGQGTICCARGKSIDQDNNGDTRPFHNQQQQQNPIISGLQNYPQPPPRIQLPFSIRKNNNQQQPPSITIDTGNNQNNNNKVHFRPSDNLPSSSYSSNDDQSSSTSLINEHNFVVCPGKCINSMFKFTCLGGYSISKHFKCSKGQICCASNTDIEKLELFLLNTKMVQQQQQHQQQQQIPPPPPPPPMVQPNQQSPILQSSSSSNDKPIAVSIPSPPMIKPIIKTHQPIPMSQPSLSSNNENILDLPSPQQQQQQSTSIPHQCGKKGSKRSQRVVGGSDSYPGEWCWQIALVNQQNKYICGGVLIGKQWALTAAHCVTNYLRKNEPIFIRAGEYDLTRNNRFGQMQKIQTIFVHHNHNGQSLDNDIALMKLLSPIELNPNTCLVCLPTWNTNRTIQDKLCTVTGYGFQHESGPIALRIREALIPIVNDQDCIMKINSVTEKQFLLPASSFCAGGGHGGNDACQGDGGSGLVCNWNDDYFELTGLVSWGFGCGRNGVPGVYVKVLSFLGWINQIVSTNP</sequence>
<feature type="region of interest" description="Disordered" evidence="1">
    <location>
        <begin position="534"/>
        <end position="642"/>
    </location>
</feature>
<dbReference type="PANTHER" id="PTHR24258">
    <property type="entry name" value="SERINE PROTEASE-RELATED"/>
    <property type="match status" value="1"/>
</dbReference>
<dbReference type="SMART" id="SM00020">
    <property type="entry name" value="Tryp_SPc"/>
    <property type="match status" value="1"/>
</dbReference>
<dbReference type="EMBL" id="NJHN03000090">
    <property type="protein sequence ID" value="KAH9416578.1"/>
    <property type="molecule type" value="Genomic_DNA"/>
</dbReference>
<proteinExistence type="predicted"/>
<gene>
    <name evidence="4" type="ORF">DERP_009941</name>
</gene>
<dbReference type="InterPro" id="IPR043504">
    <property type="entry name" value="Peptidase_S1_PA_chymotrypsin"/>
</dbReference>
<dbReference type="Pfam" id="PF18398">
    <property type="entry name" value="CLIP_SPH_mas"/>
    <property type="match status" value="3"/>
</dbReference>
<dbReference type="SUPFAM" id="SSF50494">
    <property type="entry name" value="Trypsin-like serine proteases"/>
    <property type="match status" value="1"/>
</dbReference>
<keyword evidence="2" id="KW-0732">Signal</keyword>
<feature type="compositionally biased region" description="Low complexity" evidence="1">
    <location>
        <begin position="556"/>
        <end position="571"/>
    </location>
</feature>
<dbReference type="PROSITE" id="PS00134">
    <property type="entry name" value="TRYPSIN_HIS"/>
    <property type="match status" value="1"/>
</dbReference>
<feature type="compositionally biased region" description="Low complexity" evidence="1">
    <location>
        <begin position="453"/>
        <end position="470"/>
    </location>
</feature>
<keyword evidence="5" id="KW-1185">Reference proteome</keyword>
<dbReference type="InterPro" id="IPR040479">
    <property type="entry name" value="CLIP_SPH_mas"/>
</dbReference>
<name>A0ABQ8J1Z2_DERPT</name>
<feature type="region of interest" description="Disordered" evidence="1">
    <location>
        <begin position="160"/>
        <end position="180"/>
    </location>
</feature>
<feature type="chain" id="PRO_5046653273" description="Peptidase S1 domain-containing protein" evidence="2">
    <location>
        <begin position="21"/>
        <end position="884"/>
    </location>
</feature>
<evidence type="ECO:0000256" key="1">
    <source>
        <dbReference type="SAM" id="MobiDB-lite"/>
    </source>
</evidence>
<feature type="compositionally biased region" description="Polar residues" evidence="1">
    <location>
        <begin position="118"/>
        <end position="133"/>
    </location>
</feature>
<dbReference type="Gene3D" id="2.40.10.10">
    <property type="entry name" value="Trypsin-like serine proteases"/>
    <property type="match status" value="1"/>
</dbReference>
<evidence type="ECO:0000259" key="3">
    <source>
        <dbReference type="PROSITE" id="PS50240"/>
    </source>
</evidence>
<feature type="compositionally biased region" description="Low complexity" evidence="1">
    <location>
        <begin position="534"/>
        <end position="544"/>
    </location>
</feature>
<feature type="compositionally biased region" description="Polar residues" evidence="1">
    <location>
        <begin position="160"/>
        <end position="178"/>
    </location>
</feature>
<feature type="region of interest" description="Disordered" evidence="1">
    <location>
        <begin position="113"/>
        <end position="133"/>
    </location>
</feature>
<feature type="signal peptide" evidence="2">
    <location>
        <begin position="1"/>
        <end position="20"/>
    </location>
</feature>
<feature type="region of interest" description="Disordered" evidence="1">
    <location>
        <begin position="256"/>
        <end position="281"/>
    </location>
</feature>
<dbReference type="PRINTS" id="PR00722">
    <property type="entry name" value="CHYMOTRYPSIN"/>
</dbReference>
<feature type="compositionally biased region" description="Polar residues" evidence="1">
    <location>
        <begin position="596"/>
        <end position="608"/>
    </location>
</feature>
<feature type="compositionally biased region" description="Pro residues" evidence="1">
    <location>
        <begin position="545"/>
        <end position="555"/>
    </location>
</feature>
<dbReference type="PANTHER" id="PTHR24258:SF140">
    <property type="entry name" value="BCDNA.GH08420-RELATED"/>
    <property type="match status" value="1"/>
</dbReference>
<dbReference type="Proteomes" id="UP000887458">
    <property type="component" value="Unassembled WGS sequence"/>
</dbReference>
<accession>A0ABQ8J1Z2</accession>
<feature type="compositionally biased region" description="Low complexity" evidence="1">
    <location>
        <begin position="260"/>
        <end position="281"/>
    </location>
</feature>
<feature type="region of interest" description="Disordered" evidence="1">
    <location>
        <begin position="425"/>
        <end position="470"/>
    </location>
</feature>
<comment type="caution">
    <text evidence="4">The sequence shown here is derived from an EMBL/GenBank/DDBJ whole genome shotgun (WGS) entry which is preliminary data.</text>
</comment>
<dbReference type="InterPro" id="IPR009003">
    <property type="entry name" value="Peptidase_S1_PA"/>
</dbReference>
<evidence type="ECO:0000256" key="2">
    <source>
        <dbReference type="SAM" id="SignalP"/>
    </source>
</evidence>
<dbReference type="InterPro" id="IPR001314">
    <property type="entry name" value="Peptidase_S1A"/>
</dbReference>
<reference evidence="4 5" key="2">
    <citation type="journal article" date="2022" name="Mol. Biol. Evol.">
        <title>Comparative Genomics Reveals Insights into the Divergent Evolution of Astigmatic Mites and Household Pest Adaptations.</title>
        <authorList>
            <person name="Xiong Q."/>
            <person name="Wan A.T."/>
            <person name="Liu X."/>
            <person name="Fung C.S."/>
            <person name="Xiao X."/>
            <person name="Malainual N."/>
            <person name="Hou J."/>
            <person name="Wang L."/>
            <person name="Wang M."/>
            <person name="Yang K.Y."/>
            <person name="Cui Y."/>
            <person name="Leung E.L."/>
            <person name="Nong W."/>
            <person name="Shin S.K."/>
            <person name="Au S.W."/>
            <person name="Jeong K.Y."/>
            <person name="Chew F.T."/>
            <person name="Hui J.H."/>
            <person name="Leung T.F."/>
            <person name="Tungtrongchitr A."/>
            <person name="Zhong N."/>
            <person name="Liu Z."/>
            <person name="Tsui S.K."/>
        </authorList>
    </citation>
    <scope>NUCLEOTIDE SEQUENCE [LARGE SCALE GENOMIC DNA]</scope>
    <source>
        <strain evidence="4">Derp</strain>
    </source>
</reference>
<feature type="domain" description="Peptidase S1" evidence="3">
    <location>
        <begin position="640"/>
        <end position="881"/>
    </location>
</feature>
<protein>
    <recommendedName>
        <fullName evidence="3">Peptidase S1 domain-containing protein</fullName>
    </recommendedName>
</protein>
<feature type="compositionally biased region" description="Basic residues" evidence="1">
    <location>
        <begin position="629"/>
        <end position="638"/>
    </location>
</feature>
<dbReference type="InterPro" id="IPR001254">
    <property type="entry name" value="Trypsin_dom"/>
</dbReference>
<reference evidence="4 5" key="1">
    <citation type="journal article" date="2018" name="J. Allergy Clin. Immunol.">
        <title>High-quality assembly of Dermatophagoides pteronyssinus genome and transcriptome reveals a wide range of novel allergens.</title>
        <authorList>
            <person name="Liu X.Y."/>
            <person name="Yang K.Y."/>
            <person name="Wang M.Q."/>
            <person name="Kwok J.S."/>
            <person name="Zeng X."/>
            <person name="Yang Z."/>
            <person name="Xiao X.J."/>
            <person name="Lau C.P."/>
            <person name="Li Y."/>
            <person name="Huang Z.M."/>
            <person name="Ba J.G."/>
            <person name="Yim A.K."/>
            <person name="Ouyang C.Y."/>
            <person name="Ngai S.M."/>
            <person name="Chan T.F."/>
            <person name="Leung E.L."/>
            <person name="Liu L."/>
            <person name="Liu Z.G."/>
            <person name="Tsui S.K."/>
        </authorList>
    </citation>
    <scope>NUCLEOTIDE SEQUENCE [LARGE SCALE GENOMIC DNA]</scope>
    <source>
        <strain evidence="4">Derp</strain>
    </source>
</reference>
<organism evidence="4 5">
    <name type="scientific">Dermatophagoides pteronyssinus</name>
    <name type="common">European house dust mite</name>
    <dbReference type="NCBI Taxonomy" id="6956"/>
    <lineage>
        <taxon>Eukaryota</taxon>
        <taxon>Metazoa</taxon>
        <taxon>Ecdysozoa</taxon>
        <taxon>Arthropoda</taxon>
        <taxon>Chelicerata</taxon>
        <taxon>Arachnida</taxon>
        <taxon>Acari</taxon>
        <taxon>Acariformes</taxon>
        <taxon>Sarcoptiformes</taxon>
        <taxon>Astigmata</taxon>
        <taxon>Psoroptidia</taxon>
        <taxon>Analgoidea</taxon>
        <taxon>Pyroglyphidae</taxon>
        <taxon>Dermatophagoidinae</taxon>
        <taxon>Dermatophagoides</taxon>
    </lineage>
</organism>
<dbReference type="Pfam" id="PF00089">
    <property type="entry name" value="Trypsin"/>
    <property type="match status" value="1"/>
</dbReference>
<evidence type="ECO:0000313" key="4">
    <source>
        <dbReference type="EMBL" id="KAH9416578.1"/>
    </source>
</evidence>
<dbReference type="CDD" id="cd00190">
    <property type="entry name" value="Tryp_SPc"/>
    <property type="match status" value="1"/>
</dbReference>
<feature type="compositionally biased region" description="Polar residues" evidence="1">
    <location>
        <begin position="425"/>
        <end position="439"/>
    </location>
</feature>